<keyword evidence="1" id="KW-0812">Transmembrane</keyword>
<feature type="transmembrane region" description="Helical" evidence="1">
    <location>
        <begin position="53"/>
        <end position="73"/>
    </location>
</feature>
<keyword evidence="3" id="KW-1185">Reference proteome</keyword>
<name>M2P826_9FIRM</name>
<dbReference type="STRING" id="999415.HMPREF9943_01232"/>
<dbReference type="AlphaFoldDB" id="M2P826"/>
<organism evidence="2 3">
    <name type="scientific">Eggerthia catenaformis OT 569 = DSM 20559</name>
    <dbReference type="NCBI Taxonomy" id="999415"/>
    <lineage>
        <taxon>Bacteria</taxon>
        <taxon>Bacillati</taxon>
        <taxon>Bacillota</taxon>
        <taxon>Erysipelotrichia</taxon>
        <taxon>Erysipelotrichales</taxon>
        <taxon>Coprobacillaceae</taxon>
        <taxon>Eggerthia</taxon>
    </lineage>
</organism>
<sequence length="334" mass="38809">MIINRIRRHSKYIFLFISVLWMIFTGSLLFIQNRTKYIILMNFLDLHLRSVDLVYIFTIIIALWCIYGLRMAWKKYSKKIIKIIIIIGWIGLILAFLFGSFVVLLNHSVTRYHEFSSPDKKYTLIVRESSFLLLSEISLYERKNPFFIEKIKNSTVGTDDGYTPISQGSYWIKWNKNTVTLAIDGNWNNQSWTTIKVIFEKNKHKSEIGTIYPKGKPSYITDDSGKKKANQSNAADKKIQDKLNNLSVDNVIKIPNSEFGIIQVDQAMSRVQWFFVKISENKKVFISELPDTKPNVNAKMNVKGVIFITFKDINGNTSKYKSADQGKSWIKIRN</sequence>
<evidence type="ECO:0000313" key="2">
    <source>
        <dbReference type="EMBL" id="EMD16477.1"/>
    </source>
</evidence>
<dbReference type="Proteomes" id="UP000011758">
    <property type="component" value="Unassembled WGS sequence"/>
</dbReference>
<accession>M2P826</accession>
<feature type="transmembrane region" description="Helical" evidence="1">
    <location>
        <begin position="12"/>
        <end position="33"/>
    </location>
</feature>
<proteinExistence type="predicted"/>
<keyword evidence="1" id="KW-1133">Transmembrane helix</keyword>
<gene>
    <name evidence="2" type="ORF">HMPREF9943_01232</name>
</gene>
<protein>
    <submittedName>
        <fullName evidence="2">Uncharacterized protein</fullName>
    </submittedName>
</protein>
<feature type="transmembrane region" description="Helical" evidence="1">
    <location>
        <begin position="80"/>
        <end position="105"/>
    </location>
</feature>
<reference evidence="2 3" key="1">
    <citation type="submission" date="2013-02" db="EMBL/GenBank/DDBJ databases">
        <title>The Genome Sequence of Lactobacillus catenaformis F0143.</title>
        <authorList>
            <consortium name="The Broad Institute Genome Sequencing Platform"/>
            <person name="Earl A."/>
            <person name="Ward D."/>
            <person name="Feldgarden M."/>
            <person name="Gevers D."/>
            <person name="Izard J."/>
            <person name="Blanton J.M."/>
            <person name="Mathney J."/>
            <person name="Dewhirst F.E."/>
            <person name="Young S.K."/>
            <person name="Zeng Q."/>
            <person name="Gargeya S."/>
            <person name="Fitzgerald M."/>
            <person name="Haas B."/>
            <person name="Abouelleil A."/>
            <person name="Alvarado L."/>
            <person name="Arachchi H.M."/>
            <person name="Berlin A."/>
            <person name="Chapman S.B."/>
            <person name="Gearin G."/>
            <person name="Goldberg J."/>
            <person name="Griggs A."/>
            <person name="Gujja S."/>
            <person name="Hansen M."/>
            <person name="Heiman D."/>
            <person name="Howarth C."/>
            <person name="Larimer J."/>
            <person name="Lui A."/>
            <person name="MacDonald P.J.P."/>
            <person name="McCowen C."/>
            <person name="Montmayeur A."/>
            <person name="Murphy C."/>
            <person name="Neiman D."/>
            <person name="Pearson M."/>
            <person name="Priest M."/>
            <person name="Roberts A."/>
            <person name="Saif S."/>
            <person name="Shea T."/>
            <person name="Sisk P."/>
            <person name="Stolte C."/>
            <person name="Sykes S."/>
            <person name="Wortman J."/>
            <person name="Nusbaum C."/>
            <person name="Birren B."/>
        </authorList>
    </citation>
    <scope>NUCLEOTIDE SEQUENCE [LARGE SCALE GENOMIC DNA]</scope>
    <source>
        <strain evidence="2 3">OT 569</strain>
    </source>
</reference>
<evidence type="ECO:0000313" key="3">
    <source>
        <dbReference type="Proteomes" id="UP000011758"/>
    </source>
</evidence>
<dbReference type="EMBL" id="AGEJ01000019">
    <property type="protein sequence ID" value="EMD16477.1"/>
    <property type="molecule type" value="Genomic_DNA"/>
</dbReference>
<dbReference type="eggNOG" id="ENOG5033BXD">
    <property type="taxonomic scope" value="Bacteria"/>
</dbReference>
<dbReference type="BioCyc" id="ECAT999415-HMP:GTTI-1266-MONOMER"/>
<comment type="caution">
    <text evidence="2">The sequence shown here is derived from an EMBL/GenBank/DDBJ whole genome shotgun (WGS) entry which is preliminary data.</text>
</comment>
<keyword evidence="1" id="KW-0472">Membrane</keyword>
<evidence type="ECO:0000256" key="1">
    <source>
        <dbReference type="SAM" id="Phobius"/>
    </source>
</evidence>